<keyword evidence="7" id="KW-0732">Signal</keyword>
<feature type="domain" description="Cyclin-like" evidence="8">
    <location>
        <begin position="522"/>
        <end position="610"/>
    </location>
</feature>
<feature type="region of interest" description="Disordered" evidence="6">
    <location>
        <begin position="188"/>
        <end position="273"/>
    </location>
</feature>
<dbReference type="FunFam" id="1.10.472.10:FF:000167">
    <property type="entry name" value="Mitotic cyclin 6"/>
    <property type="match status" value="1"/>
</dbReference>
<evidence type="ECO:0008006" key="13">
    <source>
        <dbReference type="Google" id="ProtNLM"/>
    </source>
</evidence>
<dbReference type="Gene3D" id="1.10.472.10">
    <property type="entry name" value="Cyclin-like"/>
    <property type="match status" value="2"/>
</dbReference>
<comment type="similarity">
    <text evidence="1">Belongs to the cyclin family. Cyclin AB subfamily.</text>
</comment>
<dbReference type="Pfam" id="PF00134">
    <property type="entry name" value="Cyclin_N"/>
    <property type="match status" value="1"/>
</dbReference>
<evidence type="ECO:0000256" key="7">
    <source>
        <dbReference type="SAM" id="SignalP"/>
    </source>
</evidence>
<dbReference type="SUPFAM" id="SSF47954">
    <property type="entry name" value="Cyclin-like"/>
    <property type="match status" value="2"/>
</dbReference>
<dbReference type="InterPro" id="IPR036915">
    <property type="entry name" value="Cyclin-like_sf"/>
</dbReference>
<dbReference type="PANTHER" id="PTHR10177">
    <property type="entry name" value="CYCLINS"/>
    <property type="match status" value="1"/>
</dbReference>
<keyword evidence="12" id="KW-1185">Reference proteome</keyword>
<dbReference type="Gene3D" id="1.20.140.40">
    <property type="entry name" value="Invertase/pectin methylesterase inhibitor family protein"/>
    <property type="match status" value="1"/>
</dbReference>
<feature type="chain" id="PRO_5043674790" description="Cyclin N-terminal domain-containing protein" evidence="7">
    <location>
        <begin position="22"/>
        <end position="649"/>
    </location>
</feature>
<dbReference type="PROSITE" id="PS00292">
    <property type="entry name" value="CYCLINS"/>
    <property type="match status" value="1"/>
</dbReference>
<evidence type="ECO:0000259" key="9">
    <source>
        <dbReference type="SMART" id="SM00856"/>
    </source>
</evidence>
<dbReference type="FunFam" id="1.10.472.10:FF:000013">
    <property type="entry name" value="Cyclin A1"/>
    <property type="match status" value="1"/>
</dbReference>
<feature type="domain" description="Cyclin-like" evidence="8">
    <location>
        <begin position="425"/>
        <end position="509"/>
    </location>
</feature>
<evidence type="ECO:0000256" key="1">
    <source>
        <dbReference type="ARBA" id="ARBA00006955"/>
    </source>
</evidence>
<dbReference type="InterPro" id="IPR006671">
    <property type="entry name" value="Cyclin_N"/>
</dbReference>
<feature type="domain" description="Cyclin C-terminal" evidence="10">
    <location>
        <begin position="518"/>
        <end position="641"/>
    </location>
</feature>
<dbReference type="InterPro" id="IPR035513">
    <property type="entry name" value="Invertase/methylesterase_inhib"/>
</dbReference>
<evidence type="ECO:0000256" key="2">
    <source>
        <dbReference type="ARBA" id="ARBA00022618"/>
    </source>
</evidence>
<dbReference type="Pfam" id="PF02984">
    <property type="entry name" value="Cyclin_C"/>
    <property type="match status" value="1"/>
</dbReference>
<reference evidence="11" key="1">
    <citation type="journal article" date="2018" name="DNA Res.">
        <title>Multiple hybrid de novo genome assembly of finger millet, an orphan allotetraploid crop.</title>
        <authorList>
            <person name="Hatakeyama M."/>
            <person name="Aluri S."/>
            <person name="Balachadran M.T."/>
            <person name="Sivarajan S.R."/>
            <person name="Patrignani A."/>
            <person name="Gruter S."/>
            <person name="Poveda L."/>
            <person name="Shimizu-Inatsugi R."/>
            <person name="Baeten J."/>
            <person name="Francoijs K.J."/>
            <person name="Nataraja K.N."/>
            <person name="Reddy Y.A.N."/>
            <person name="Phadnis S."/>
            <person name="Ravikumar R.L."/>
            <person name="Schlapbach R."/>
            <person name="Sreeman S.M."/>
            <person name="Shimizu K.K."/>
        </authorList>
    </citation>
    <scope>NUCLEOTIDE SEQUENCE</scope>
</reference>
<dbReference type="InterPro" id="IPR004367">
    <property type="entry name" value="Cyclin_C-dom"/>
</dbReference>
<dbReference type="SMART" id="SM01332">
    <property type="entry name" value="Cyclin_C"/>
    <property type="match status" value="1"/>
</dbReference>
<dbReference type="InterPro" id="IPR048258">
    <property type="entry name" value="Cyclins_cyclin-box"/>
</dbReference>
<accession>A0AAV5FXG0</accession>
<dbReference type="Proteomes" id="UP001054889">
    <property type="component" value="Unassembled WGS sequence"/>
</dbReference>
<dbReference type="GO" id="GO:0004857">
    <property type="term" value="F:enzyme inhibitor activity"/>
    <property type="evidence" value="ECO:0007669"/>
    <property type="project" value="InterPro"/>
</dbReference>
<feature type="signal peptide" evidence="7">
    <location>
        <begin position="1"/>
        <end position="21"/>
    </location>
</feature>
<keyword evidence="3 5" id="KW-0195">Cyclin</keyword>
<dbReference type="InterPro" id="IPR013763">
    <property type="entry name" value="Cyclin-like_dom"/>
</dbReference>
<evidence type="ECO:0000256" key="3">
    <source>
        <dbReference type="ARBA" id="ARBA00023127"/>
    </source>
</evidence>
<dbReference type="InterPro" id="IPR039361">
    <property type="entry name" value="Cyclin"/>
</dbReference>
<evidence type="ECO:0000256" key="5">
    <source>
        <dbReference type="RuleBase" id="RU000383"/>
    </source>
</evidence>
<dbReference type="EMBL" id="BQKI01000097">
    <property type="protein sequence ID" value="GJN39327.1"/>
    <property type="molecule type" value="Genomic_DNA"/>
</dbReference>
<feature type="compositionally biased region" description="Polar residues" evidence="6">
    <location>
        <begin position="199"/>
        <end position="212"/>
    </location>
</feature>
<keyword evidence="2" id="KW-0132">Cell division</keyword>
<dbReference type="InterPro" id="IPR006501">
    <property type="entry name" value="Pectinesterase_inhib_dom"/>
</dbReference>
<dbReference type="Pfam" id="PF04043">
    <property type="entry name" value="PMEI"/>
    <property type="match status" value="2"/>
</dbReference>
<keyword evidence="4" id="KW-0131">Cell cycle</keyword>
<evidence type="ECO:0000256" key="4">
    <source>
        <dbReference type="ARBA" id="ARBA00023306"/>
    </source>
</evidence>
<dbReference type="SMART" id="SM00385">
    <property type="entry name" value="CYCLIN"/>
    <property type="match status" value="2"/>
</dbReference>
<organism evidence="11 12">
    <name type="scientific">Eleusine coracana subsp. coracana</name>
    <dbReference type="NCBI Taxonomy" id="191504"/>
    <lineage>
        <taxon>Eukaryota</taxon>
        <taxon>Viridiplantae</taxon>
        <taxon>Streptophyta</taxon>
        <taxon>Embryophyta</taxon>
        <taxon>Tracheophyta</taxon>
        <taxon>Spermatophyta</taxon>
        <taxon>Magnoliopsida</taxon>
        <taxon>Liliopsida</taxon>
        <taxon>Poales</taxon>
        <taxon>Poaceae</taxon>
        <taxon>PACMAD clade</taxon>
        <taxon>Chloridoideae</taxon>
        <taxon>Cynodonteae</taxon>
        <taxon>Eleusininae</taxon>
        <taxon>Eleusine</taxon>
    </lineage>
</organism>
<evidence type="ECO:0000259" key="10">
    <source>
        <dbReference type="SMART" id="SM01332"/>
    </source>
</evidence>
<dbReference type="AlphaFoldDB" id="A0AAV5FXG0"/>
<gene>
    <name evidence="11" type="primary">gb28438</name>
    <name evidence="11" type="ORF">PR202_gb28438</name>
</gene>
<protein>
    <recommendedName>
        <fullName evidence="13">Cyclin N-terminal domain-containing protein</fullName>
    </recommendedName>
</protein>
<dbReference type="SMART" id="SM00856">
    <property type="entry name" value="PMEI"/>
    <property type="match status" value="1"/>
</dbReference>
<dbReference type="NCBIfam" id="TIGR01614">
    <property type="entry name" value="PME_inhib"/>
    <property type="match status" value="1"/>
</dbReference>
<feature type="compositionally biased region" description="Polar residues" evidence="6">
    <location>
        <begin position="258"/>
        <end position="269"/>
    </location>
</feature>
<evidence type="ECO:0000259" key="8">
    <source>
        <dbReference type="SMART" id="SM00385"/>
    </source>
</evidence>
<dbReference type="SUPFAM" id="SSF101148">
    <property type="entry name" value="Plant invertase/pectin methylesterase inhibitor"/>
    <property type="match status" value="1"/>
</dbReference>
<dbReference type="CDD" id="cd15798">
    <property type="entry name" value="PMEI-like_3"/>
    <property type="match status" value="1"/>
</dbReference>
<dbReference type="CDD" id="cd20506">
    <property type="entry name" value="CYCLIN_AtCycA-like_rpt2"/>
    <property type="match status" value="1"/>
</dbReference>
<proteinExistence type="inferred from homology"/>
<sequence>MARRLVLLAAVVLSLAAAASSSPAKYKATAAAAASSELIHRSCRETQYPSVCEQSLSTYKSSPPPRSPQELARAALSVSVDRARDASAAAQEMGSAMGRKGSPAFKWHLSNVQTWCSAALTDENTCLDGLSRGVDASTRAAIRGKVVEVAQVTSNALALVNRVWMAARKENHVLTACQAPGGRITRAQAAASRARVGVSSMQQPTKAEQKQASKGKTKRGPSDQTTSAMSGPQPKRRTVLKDVTNTSHANSIRKCTAPSKQQTRPSQRGAQVASKYKQCAKKIPKVPPPAVNGSSFVNDCKVVEDTKEANLLVSKDECTVLQDNMGPLSLQNIDRNRDSACHEAFFEERNTRDEPQPAESKCGDSPSVDILDIDKDIGNPQMCASYVVDIYSNLMASELMRRPTANYMDTIQRDITKGMRAILIDWLVEVSEEYKLVPDTLYLTVYLIDRFLSRNYMERQRLQLLGITSMLIVSKYEEICAPRVDEFCFITDNTYTKAEVLKMECQVLNDLGFHLSVPTTKTFLRRFLRAVQASRKVPSVTLGFLANYLAELTLIDYGFLRFLPSVVAASAVFLARWTLDQSDLPWNRTLEHYTSYKSADIQTCVCALRELQHNTSNCPLNAIREKYRQQKFECVANLTSPELLQSHFS</sequence>
<dbReference type="CDD" id="cd20562">
    <property type="entry name" value="CYCLIN_AtCycA_like_rpt1"/>
    <property type="match status" value="1"/>
</dbReference>
<name>A0AAV5FXG0_ELECO</name>
<dbReference type="GO" id="GO:0051301">
    <property type="term" value="P:cell division"/>
    <property type="evidence" value="ECO:0007669"/>
    <property type="project" value="UniProtKB-KW"/>
</dbReference>
<evidence type="ECO:0000313" key="11">
    <source>
        <dbReference type="EMBL" id="GJN39327.1"/>
    </source>
</evidence>
<comment type="caution">
    <text evidence="11">The sequence shown here is derived from an EMBL/GenBank/DDBJ whole genome shotgun (WGS) entry which is preliminary data.</text>
</comment>
<evidence type="ECO:0000256" key="6">
    <source>
        <dbReference type="SAM" id="MobiDB-lite"/>
    </source>
</evidence>
<reference evidence="11" key="2">
    <citation type="submission" date="2021-12" db="EMBL/GenBank/DDBJ databases">
        <title>Resequencing data analysis of finger millet.</title>
        <authorList>
            <person name="Hatakeyama M."/>
            <person name="Aluri S."/>
            <person name="Balachadran M.T."/>
            <person name="Sivarajan S.R."/>
            <person name="Poveda L."/>
            <person name="Shimizu-Inatsugi R."/>
            <person name="Schlapbach R."/>
            <person name="Sreeman S.M."/>
            <person name="Shimizu K.K."/>
        </authorList>
    </citation>
    <scope>NUCLEOTIDE SEQUENCE</scope>
</reference>
<evidence type="ECO:0000313" key="12">
    <source>
        <dbReference type="Proteomes" id="UP001054889"/>
    </source>
</evidence>
<feature type="domain" description="Pectinesterase inhibitor" evidence="9">
    <location>
        <begin position="34"/>
        <end position="159"/>
    </location>
</feature>